<evidence type="ECO:0000313" key="2">
    <source>
        <dbReference type="Proteomes" id="UP001331561"/>
    </source>
</evidence>
<keyword evidence="2" id="KW-1185">Reference proteome</keyword>
<gene>
    <name evidence="1" type="ORF">VVD49_11700</name>
</gene>
<name>A0ABU6K4C6_9RHOO</name>
<protein>
    <submittedName>
        <fullName evidence="1">Uncharacterized protein</fullName>
    </submittedName>
</protein>
<sequence length="69" mass="6729">MPPPAASRDAIAGAGDAAGAASAAALAGIVETSSLALQAHSNITTAMARLLDTDFMQVSDRSGACSNPD</sequence>
<comment type="caution">
    <text evidence="1">The sequence shown here is derived from an EMBL/GenBank/DDBJ whole genome shotgun (WGS) entry which is preliminary data.</text>
</comment>
<dbReference type="EMBL" id="JAYXHS010000002">
    <property type="protein sequence ID" value="MEC5386391.1"/>
    <property type="molecule type" value="Genomic_DNA"/>
</dbReference>
<evidence type="ECO:0000313" key="1">
    <source>
        <dbReference type="EMBL" id="MEC5386391.1"/>
    </source>
</evidence>
<dbReference type="RefSeq" id="WP_327599358.1">
    <property type="nucleotide sequence ID" value="NZ_JAYXHS010000002.1"/>
</dbReference>
<accession>A0ABU6K4C6</accession>
<reference evidence="1 2" key="1">
    <citation type="submission" date="2024-01" db="EMBL/GenBank/DDBJ databases">
        <title>Uliginosibacterium soil sp. nov.</title>
        <authorList>
            <person name="Lv Y."/>
        </authorList>
    </citation>
    <scope>NUCLEOTIDE SEQUENCE [LARGE SCALE GENOMIC DNA]</scope>
    <source>
        <strain evidence="1 2">H3</strain>
    </source>
</reference>
<organism evidence="1 2">
    <name type="scientific">Uliginosibacterium silvisoli</name>
    <dbReference type="NCBI Taxonomy" id="3114758"/>
    <lineage>
        <taxon>Bacteria</taxon>
        <taxon>Pseudomonadati</taxon>
        <taxon>Pseudomonadota</taxon>
        <taxon>Betaproteobacteria</taxon>
        <taxon>Rhodocyclales</taxon>
        <taxon>Zoogloeaceae</taxon>
        <taxon>Uliginosibacterium</taxon>
    </lineage>
</organism>
<dbReference type="Proteomes" id="UP001331561">
    <property type="component" value="Unassembled WGS sequence"/>
</dbReference>
<proteinExistence type="predicted"/>